<accession>A0A017H9U8</accession>
<comment type="caution">
    <text evidence="3">The sequence shown here is derived from an EMBL/GenBank/DDBJ whole genome shotgun (WGS) entry which is preliminary data.</text>
</comment>
<reference evidence="3 4" key="1">
    <citation type="submission" date="2013-03" db="EMBL/GenBank/DDBJ databases">
        <authorList>
            <person name="Fiebig A."/>
            <person name="Goeker M."/>
            <person name="Klenk H.-P.P."/>
        </authorList>
    </citation>
    <scope>NUCLEOTIDE SEQUENCE [LARGE SCALE GENOMIC DNA]</scope>
    <source>
        <strain evidence="3 4">DSM 17492</strain>
    </source>
</reference>
<feature type="compositionally biased region" description="Basic and acidic residues" evidence="1">
    <location>
        <begin position="68"/>
        <end position="85"/>
    </location>
</feature>
<evidence type="ECO:0000313" key="4">
    <source>
        <dbReference type="Proteomes" id="UP000025047"/>
    </source>
</evidence>
<sequence length="247" mass="26121">MNGIGSCRTITIGAAALGGVLLWILLALGARGWFSSLLIAALLAAAAAALVLALVCPGEETQDAETAPAKDDVPARPQDLERHDTVAPLPTDATGTAADTGGRQAESVRPASRVEETGASRVNDVSVLDDAGADDLGDEVSRVQAQDAEAATPPAPEMPDGVAAEMRQEPELLDAPRGQADDLKRLRGVGPKLEEQLNRLGVWHLRQIAAWSEGEAAWIDDHLEGFRGRIQRDDWIGQAREMTKDDA</sequence>
<dbReference type="OrthoDB" id="9807941at2"/>
<dbReference type="EC" id="1.6.5.3" evidence="3"/>
<dbReference type="EMBL" id="APGJ01000007">
    <property type="protein sequence ID" value="EYD71292.1"/>
    <property type="molecule type" value="Genomic_DNA"/>
</dbReference>
<keyword evidence="3" id="KW-0830">Ubiquinone</keyword>
<dbReference type="GO" id="GO:0016491">
    <property type="term" value="F:oxidoreductase activity"/>
    <property type="evidence" value="ECO:0007669"/>
    <property type="project" value="UniProtKB-KW"/>
</dbReference>
<dbReference type="PATRIC" id="fig|1122180.6.peg.2920"/>
<keyword evidence="4" id="KW-1185">Reference proteome</keyword>
<dbReference type="eggNOG" id="COG3743">
    <property type="taxonomic scope" value="Bacteria"/>
</dbReference>
<evidence type="ECO:0000313" key="3">
    <source>
        <dbReference type="EMBL" id="EYD71292.1"/>
    </source>
</evidence>
<dbReference type="Gene3D" id="1.10.150.20">
    <property type="entry name" value="5' to 3' exonuclease, C-terminal subdomain"/>
    <property type="match status" value="1"/>
</dbReference>
<feature type="compositionally biased region" description="Low complexity" evidence="1">
    <location>
        <begin position="91"/>
        <end position="102"/>
    </location>
</feature>
<dbReference type="HOGENOM" id="CLU_070816_1_0_5"/>
<keyword evidence="2" id="KW-0812">Transmembrane</keyword>
<dbReference type="AlphaFoldDB" id="A0A017H9U8"/>
<gene>
    <name evidence="3" type="ORF">Lokhon_02940</name>
</gene>
<keyword evidence="2" id="KW-1133">Transmembrane helix</keyword>
<evidence type="ECO:0000256" key="2">
    <source>
        <dbReference type="SAM" id="Phobius"/>
    </source>
</evidence>
<feature type="transmembrane region" description="Helical" evidence="2">
    <location>
        <begin position="37"/>
        <end position="55"/>
    </location>
</feature>
<proteinExistence type="predicted"/>
<name>A0A017H9U8_9RHOB</name>
<keyword evidence="2" id="KW-0472">Membrane</keyword>
<dbReference type="RefSeq" id="WP_017927380.1">
    <property type="nucleotide sequence ID" value="NZ_KB822995.1"/>
</dbReference>
<organism evidence="3 4">
    <name type="scientific">Limimaricola hongkongensis DSM 17492</name>
    <dbReference type="NCBI Taxonomy" id="1122180"/>
    <lineage>
        <taxon>Bacteria</taxon>
        <taxon>Pseudomonadati</taxon>
        <taxon>Pseudomonadota</taxon>
        <taxon>Alphaproteobacteria</taxon>
        <taxon>Rhodobacterales</taxon>
        <taxon>Paracoccaceae</taxon>
        <taxon>Limimaricola</taxon>
    </lineage>
</organism>
<protein>
    <submittedName>
        <fullName evidence="3">NADH-ubiquinone oxidoreductase chain E</fullName>
        <ecNumber evidence="3">1.6.5.3</ecNumber>
    </submittedName>
</protein>
<dbReference type="Proteomes" id="UP000025047">
    <property type="component" value="Unassembled WGS sequence"/>
</dbReference>
<evidence type="ECO:0000256" key="1">
    <source>
        <dbReference type="SAM" id="MobiDB-lite"/>
    </source>
</evidence>
<feature type="transmembrane region" description="Helical" evidence="2">
    <location>
        <begin position="12"/>
        <end position="30"/>
    </location>
</feature>
<feature type="region of interest" description="Disordered" evidence="1">
    <location>
        <begin position="61"/>
        <end position="133"/>
    </location>
</feature>
<dbReference type="STRING" id="1122180.Lokhon_02940"/>
<keyword evidence="3" id="KW-0560">Oxidoreductase</keyword>